<reference evidence="1" key="2">
    <citation type="submission" date="2022-01" db="EMBL/GenBank/DDBJ databases">
        <authorList>
            <person name="Yamashiro T."/>
            <person name="Shiraishi A."/>
            <person name="Satake H."/>
            <person name="Nakayama K."/>
        </authorList>
    </citation>
    <scope>NUCLEOTIDE SEQUENCE</scope>
</reference>
<dbReference type="Proteomes" id="UP001151760">
    <property type="component" value="Unassembled WGS sequence"/>
</dbReference>
<gene>
    <name evidence="1" type="ORF">Tco_0771300</name>
</gene>
<protein>
    <submittedName>
        <fullName evidence="1">Uncharacterized protein</fullName>
    </submittedName>
</protein>
<keyword evidence="2" id="KW-1185">Reference proteome</keyword>
<reference evidence="1" key="1">
    <citation type="journal article" date="2022" name="Int. J. Mol. Sci.">
        <title>Draft Genome of Tanacetum Coccineum: Genomic Comparison of Closely Related Tanacetum-Family Plants.</title>
        <authorList>
            <person name="Yamashiro T."/>
            <person name="Shiraishi A."/>
            <person name="Nakayama K."/>
            <person name="Satake H."/>
        </authorList>
    </citation>
    <scope>NUCLEOTIDE SEQUENCE</scope>
</reference>
<dbReference type="EMBL" id="BQNB010011290">
    <property type="protein sequence ID" value="GJS88664.1"/>
    <property type="molecule type" value="Genomic_DNA"/>
</dbReference>
<organism evidence="1 2">
    <name type="scientific">Tanacetum coccineum</name>
    <dbReference type="NCBI Taxonomy" id="301880"/>
    <lineage>
        <taxon>Eukaryota</taxon>
        <taxon>Viridiplantae</taxon>
        <taxon>Streptophyta</taxon>
        <taxon>Embryophyta</taxon>
        <taxon>Tracheophyta</taxon>
        <taxon>Spermatophyta</taxon>
        <taxon>Magnoliopsida</taxon>
        <taxon>eudicotyledons</taxon>
        <taxon>Gunneridae</taxon>
        <taxon>Pentapetalae</taxon>
        <taxon>asterids</taxon>
        <taxon>campanulids</taxon>
        <taxon>Asterales</taxon>
        <taxon>Asteraceae</taxon>
        <taxon>Asteroideae</taxon>
        <taxon>Anthemideae</taxon>
        <taxon>Anthemidinae</taxon>
        <taxon>Tanacetum</taxon>
    </lineage>
</organism>
<name>A0ABQ4ZEM2_9ASTR</name>
<sequence>MEEGRINDRMIIRRNSNELKTELKRIRTQIIKLQKKQLGKKDKIAFAHYRISYLDNIIVEIHSRHKLIRKIFRIMPPIKTSTSVTSHTLATINNSLLRHYLALTSSAARRKCLLIPTVNTTYWRSPGRKNETITFSTSMVRKEQLASFAGLSGLN</sequence>
<comment type="caution">
    <text evidence="1">The sequence shown here is derived from an EMBL/GenBank/DDBJ whole genome shotgun (WGS) entry which is preliminary data.</text>
</comment>
<proteinExistence type="predicted"/>
<evidence type="ECO:0000313" key="1">
    <source>
        <dbReference type="EMBL" id="GJS88664.1"/>
    </source>
</evidence>
<accession>A0ABQ4ZEM2</accession>
<evidence type="ECO:0000313" key="2">
    <source>
        <dbReference type="Proteomes" id="UP001151760"/>
    </source>
</evidence>